<dbReference type="Pfam" id="PF25812">
    <property type="entry name" value="RAD24_helical"/>
    <property type="match status" value="1"/>
</dbReference>
<dbReference type="AlphaFoldDB" id="A0A9P6STM9"/>
<feature type="region of interest" description="Disordered" evidence="7">
    <location>
        <begin position="495"/>
        <end position="517"/>
    </location>
</feature>
<keyword evidence="5" id="KW-0539">Nucleus</keyword>
<reference evidence="9" key="1">
    <citation type="journal article" date="2020" name="Fungal Divers.">
        <title>Resolving the Mortierellaceae phylogeny through synthesis of multi-gene phylogenetics and phylogenomics.</title>
        <authorList>
            <person name="Vandepol N."/>
            <person name="Liber J."/>
            <person name="Desiro A."/>
            <person name="Na H."/>
            <person name="Kennedy M."/>
            <person name="Barry K."/>
            <person name="Grigoriev I.V."/>
            <person name="Miller A.N."/>
            <person name="O'Donnell K."/>
            <person name="Stajich J.E."/>
            <person name="Bonito G."/>
        </authorList>
    </citation>
    <scope>NUCLEOTIDE SEQUENCE</scope>
    <source>
        <strain evidence="9">MES-2147</strain>
    </source>
</reference>
<dbReference type="EMBL" id="JAAAHW010000558">
    <property type="protein sequence ID" value="KAG0001142.1"/>
    <property type="molecule type" value="Genomic_DNA"/>
</dbReference>
<dbReference type="GO" id="GO:0003689">
    <property type="term" value="F:DNA clamp loader activity"/>
    <property type="evidence" value="ECO:0007669"/>
    <property type="project" value="TreeGrafter"/>
</dbReference>
<dbReference type="GO" id="GO:0003682">
    <property type="term" value="F:chromatin binding"/>
    <property type="evidence" value="ECO:0007669"/>
    <property type="project" value="TreeGrafter"/>
</dbReference>
<dbReference type="Proteomes" id="UP000749646">
    <property type="component" value="Unassembled WGS sequence"/>
</dbReference>
<accession>A0A9P6STM9</accession>
<comment type="caution">
    <text evidence="9">The sequence shown here is derived from an EMBL/GenBank/DDBJ whole genome shotgun (WGS) entry which is preliminary data.</text>
</comment>
<gene>
    <name evidence="9" type="primary">RAD17</name>
    <name evidence="9" type="ORF">BGZ65_003755</name>
</gene>
<evidence type="ECO:0000256" key="6">
    <source>
        <dbReference type="ARBA" id="ARBA00023306"/>
    </source>
</evidence>
<keyword evidence="2" id="KW-0547">Nucleotide-binding</keyword>
<evidence type="ECO:0000313" key="9">
    <source>
        <dbReference type="EMBL" id="KAG0001142.1"/>
    </source>
</evidence>
<keyword evidence="10" id="KW-1185">Reference proteome</keyword>
<dbReference type="GO" id="GO:0005524">
    <property type="term" value="F:ATP binding"/>
    <property type="evidence" value="ECO:0007669"/>
    <property type="project" value="UniProtKB-KW"/>
</dbReference>
<dbReference type="InterPro" id="IPR004582">
    <property type="entry name" value="Checkpoint_prot_Rad17_Rad24"/>
</dbReference>
<dbReference type="GO" id="GO:0005634">
    <property type="term" value="C:nucleus"/>
    <property type="evidence" value="ECO:0007669"/>
    <property type="project" value="UniProtKB-SubCell"/>
</dbReference>
<feature type="domain" description="Checkpoint protein RAD24-like helical bundle" evidence="8">
    <location>
        <begin position="229"/>
        <end position="306"/>
    </location>
</feature>
<evidence type="ECO:0000256" key="5">
    <source>
        <dbReference type="ARBA" id="ARBA00023242"/>
    </source>
</evidence>
<dbReference type="PANTHER" id="PTHR12172:SF0">
    <property type="entry name" value="CELL CYCLE CHECKPOINT PROTEIN RAD17"/>
    <property type="match status" value="1"/>
</dbReference>
<evidence type="ECO:0000313" key="10">
    <source>
        <dbReference type="Proteomes" id="UP000749646"/>
    </source>
</evidence>
<evidence type="ECO:0000256" key="3">
    <source>
        <dbReference type="ARBA" id="ARBA00022763"/>
    </source>
</evidence>
<keyword evidence="6" id="KW-0131">Cell cycle</keyword>
<keyword evidence="3" id="KW-0227">DNA damage</keyword>
<dbReference type="GO" id="GO:0033314">
    <property type="term" value="P:mitotic DNA replication checkpoint signaling"/>
    <property type="evidence" value="ECO:0007669"/>
    <property type="project" value="TreeGrafter"/>
</dbReference>
<dbReference type="InterPro" id="IPR057927">
    <property type="entry name" value="RAD24-like_helical"/>
</dbReference>
<evidence type="ECO:0000256" key="2">
    <source>
        <dbReference type="ARBA" id="ARBA00022741"/>
    </source>
</evidence>
<comment type="subcellular location">
    <subcellularLocation>
        <location evidence="1">Nucleus</location>
    </subcellularLocation>
</comment>
<evidence type="ECO:0000256" key="4">
    <source>
        <dbReference type="ARBA" id="ARBA00022840"/>
    </source>
</evidence>
<evidence type="ECO:0000259" key="8">
    <source>
        <dbReference type="Pfam" id="PF25812"/>
    </source>
</evidence>
<dbReference type="GO" id="GO:0000077">
    <property type="term" value="P:DNA damage checkpoint signaling"/>
    <property type="evidence" value="ECO:0007669"/>
    <property type="project" value="TreeGrafter"/>
</dbReference>
<dbReference type="GO" id="GO:0006281">
    <property type="term" value="P:DNA repair"/>
    <property type="evidence" value="ECO:0007669"/>
    <property type="project" value="InterPro"/>
</dbReference>
<organism evidence="9 10">
    <name type="scientific">Modicella reniformis</name>
    <dbReference type="NCBI Taxonomy" id="1440133"/>
    <lineage>
        <taxon>Eukaryota</taxon>
        <taxon>Fungi</taxon>
        <taxon>Fungi incertae sedis</taxon>
        <taxon>Mucoromycota</taxon>
        <taxon>Mortierellomycotina</taxon>
        <taxon>Mortierellomycetes</taxon>
        <taxon>Mortierellales</taxon>
        <taxon>Mortierellaceae</taxon>
        <taxon>Modicella</taxon>
    </lineage>
</organism>
<proteinExistence type="predicted"/>
<keyword evidence="4" id="KW-0067">ATP-binding</keyword>
<protein>
    <submittedName>
        <fullName evidence="9">Cell cycle checkpoint protein rad17</fullName>
    </submittedName>
</protein>
<feature type="region of interest" description="Disordered" evidence="7">
    <location>
        <begin position="18"/>
        <end position="37"/>
    </location>
</feature>
<dbReference type="OrthoDB" id="10265971at2759"/>
<evidence type="ECO:0000256" key="1">
    <source>
        <dbReference type="ARBA" id="ARBA00004123"/>
    </source>
</evidence>
<sequence length="549" mass="61832">MSAFLDFLSRAQRFRPLSTTMTSSSKEPLQSNHGNNLSTGSRSIKKNIILVEDLPPLSAFSSRKIFQEAITKFSSTRNTSAVLVIIVSDVFTKQSTELLFSSTNENRDPALTIRTLFPSSVLDRIDSAGKGNPRVKQIKFNPIALTIMKKAINKLVKKEFGTRHKYAPSEEEIDQAIEIHDGDIRAVINSLQFLCYLPAKNRKSNSKVLGEERHVFNESEDKATQGQDSSLGIFHAVGRVLYNRRDWNAREEFDEDIELIEKLPVDPDLYILMLHQNYTRHMNKIEECQTAIEYLCIADQFSSHPSNSSSASYTQLIQMQPYMTTLAVRGMLFAPTSSGPSFSNTGGAKKKHWWPEYFAVNRVLVSNDQMFAEVAADLAGEEDQELSAGHISGPGFFPKRVVREELVPMLHKCITINPYMTIWNKSLRASSKNFVRNAVGNYGRKMGMVKKEFGEGDEGFLEEITDVAPPLGAEGEEVVVVDEIIDDFVVTSKSQQRQQQQRRQQQQQQQQQQGKATVAAAAATAVRYLNPLTTYEIQHEEDPIEDFSD</sequence>
<evidence type="ECO:0000256" key="7">
    <source>
        <dbReference type="SAM" id="MobiDB-lite"/>
    </source>
</evidence>
<name>A0A9P6STM9_9FUNG</name>
<dbReference type="PANTHER" id="PTHR12172">
    <property type="entry name" value="CELL CYCLE CHECKPOINT PROTEIN RAD17"/>
    <property type="match status" value="1"/>
</dbReference>